<organism evidence="2 3">
    <name type="scientific">Mytilus edulis</name>
    <name type="common">Blue mussel</name>
    <dbReference type="NCBI Taxonomy" id="6550"/>
    <lineage>
        <taxon>Eukaryota</taxon>
        <taxon>Metazoa</taxon>
        <taxon>Spiralia</taxon>
        <taxon>Lophotrochozoa</taxon>
        <taxon>Mollusca</taxon>
        <taxon>Bivalvia</taxon>
        <taxon>Autobranchia</taxon>
        <taxon>Pteriomorphia</taxon>
        <taxon>Mytilida</taxon>
        <taxon>Mytiloidea</taxon>
        <taxon>Mytilidae</taxon>
        <taxon>Mytilinae</taxon>
        <taxon>Mytilus</taxon>
    </lineage>
</organism>
<name>A0A8S3R189_MYTED</name>
<comment type="caution">
    <text evidence="2">The sequence shown here is derived from an EMBL/GenBank/DDBJ whole genome shotgun (WGS) entry which is preliminary data.</text>
</comment>
<keyword evidence="3" id="KW-1185">Reference proteome</keyword>
<proteinExistence type="predicted"/>
<evidence type="ECO:0000256" key="1">
    <source>
        <dbReference type="SAM" id="MobiDB-lite"/>
    </source>
</evidence>
<evidence type="ECO:0000313" key="2">
    <source>
        <dbReference type="EMBL" id="CAG2200833.1"/>
    </source>
</evidence>
<accession>A0A8S3R189</accession>
<dbReference type="Proteomes" id="UP000683360">
    <property type="component" value="Unassembled WGS sequence"/>
</dbReference>
<gene>
    <name evidence="2" type="ORF">MEDL_15474</name>
</gene>
<feature type="compositionally biased region" description="Basic and acidic residues" evidence="1">
    <location>
        <begin position="87"/>
        <end position="98"/>
    </location>
</feature>
<protein>
    <submittedName>
        <fullName evidence="2">Uncharacterized protein</fullName>
    </submittedName>
</protein>
<dbReference type="AlphaFoldDB" id="A0A8S3R189"/>
<evidence type="ECO:0000313" key="3">
    <source>
        <dbReference type="Proteomes" id="UP000683360"/>
    </source>
</evidence>
<feature type="region of interest" description="Disordered" evidence="1">
    <location>
        <begin position="77"/>
        <end position="98"/>
    </location>
</feature>
<sequence>MTFACRPCPCQKGDSVWIKFKATSVQMHHVAPLLKVREGAGKDLARRQKEDLGNLVFSNSFTLPGYIRSEEKCKGKGRGAQLSGAGEEGKQDKGKQKKKVDLENILQAQLKLTILKEQFSAYTKLGSTSSSYMSFLTNTRAEDSNIHYHEHLDVMASSCMSFLTNTHSEDSIIHCHEHLDTMAKCEKSVDRQDR</sequence>
<reference evidence="2" key="1">
    <citation type="submission" date="2021-03" db="EMBL/GenBank/DDBJ databases">
        <authorList>
            <person name="Bekaert M."/>
        </authorList>
    </citation>
    <scope>NUCLEOTIDE SEQUENCE</scope>
</reference>
<dbReference type="EMBL" id="CAJPWZ010000772">
    <property type="protein sequence ID" value="CAG2200833.1"/>
    <property type="molecule type" value="Genomic_DNA"/>
</dbReference>